<evidence type="ECO:0000313" key="2">
    <source>
        <dbReference type="EMBL" id="KNC28187.1"/>
    </source>
</evidence>
<feature type="region of interest" description="Disordered" evidence="1">
    <location>
        <begin position="1"/>
        <end position="38"/>
    </location>
</feature>
<dbReference type="AlphaFoldDB" id="A0A0L0C7F4"/>
<dbReference type="EMBL" id="JRES01000814">
    <property type="protein sequence ID" value="KNC28187.1"/>
    <property type="molecule type" value="Genomic_DNA"/>
</dbReference>
<reference evidence="2 3" key="1">
    <citation type="journal article" date="2015" name="Nat. Commun.">
        <title>Lucilia cuprina genome unlocks parasitic fly biology to underpin future interventions.</title>
        <authorList>
            <person name="Anstead C.A."/>
            <person name="Korhonen P.K."/>
            <person name="Young N.D."/>
            <person name="Hall R.S."/>
            <person name="Jex A.R."/>
            <person name="Murali S.C."/>
            <person name="Hughes D.S."/>
            <person name="Lee S.F."/>
            <person name="Perry T."/>
            <person name="Stroehlein A.J."/>
            <person name="Ansell B.R."/>
            <person name="Breugelmans B."/>
            <person name="Hofmann A."/>
            <person name="Qu J."/>
            <person name="Dugan S."/>
            <person name="Lee S.L."/>
            <person name="Chao H."/>
            <person name="Dinh H."/>
            <person name="Han Y."/>
            <person name="Doddapaneni H.V."/>
            <person name="Worley K.C."/>
            <person name="Muzny D.M."/>
            <person name="Ioannidis P."/>
            <person name="Waterhouse R.M."/>
            <person name="Zdobnov E.M."/>
            <person name="James P.J."/>
            <person name="Bagnall N.H."/>
            <person name="Kotze A.C."/>
            <person name="Gibbs R.A."/>
            <person name="Richards S."/>
            <person name="Batterham P."/>
            <person name="Gasser R.B."/>
        </authorList>
    </citation>
    <scope>NUCLEOTIDE SEQUENCE [LARGE SCALE GENOMIC DNA]</scope>
    <source>
        <strain evidence="2 3">LS</strain>
        <tissue evidence="2">Full body</tissue>
    </source>
</reference>
<organism evidence="2 3">
    <name type="scientific">Lucilia cuprina</name>
    <name type="common">Green bottle fly</name>
    <name type="synonym">Australian sheep blowfly</name>
    <dbReference type="NCBI Taxonomy" id="7375"/>
    <lineage>
        <taxon>Eukaryota</taxon>
        <taxon>Metazoa</taxon>
        <taxon>Ecdysozoa</taxon>
        <taxon>Arthropoda</taxon>
        <taxon>Hexapoda</taxon>
        <taxon>Insecta</taxon>
        <taxon>Pterygota</taxon>
        <taxon>Neoptera</taxon>
        <taxon>Endopterygota</taxon>
        <taxon>Diptera</taxon>
        <taxon>Brachycera</taxon>
        <taxon>Muscomorpha</taxon>
        <taxon>Oestroidea</taxon>
        <taxon>Calliphoridae</taxon>
        <taxon>Luciliinae</taxon>
        <taxon>Lucilia</taxon>
    </lineage>
</organism>
<name>A0A0L0C7F4_LUCCU</name>
<evidence type="ECO:0000313" key="3">
    <source>
        <dbReference type="Proteomes" id="UP000037069"/>
    </source>
</evidence>
<sequence length="69" mass="7581">MDCSLADRRQPNSSSSTTATTTDYTATPATAALNRPQHQYTINQTPSILKYQHQTAVQSLDETFYAAAE</sequence>
<keyword evidence="3" id="KW-1185">Reference proteome</keyword>
<proteinExistence type="predicted"/>
<gene>
    <name evidence="2" type="ORF">FF38_00396</name>
</gene>
<evidence type="ECO:0000256" key="1">
    <source>
        <dbReference type="SAM" id="MobiDB-lite"/>
    </source>
</evidence>
<accession>A0A0L0C7F4</accession>
<feature type="compositionally biased region" description="Basic and acidic residues" evidence="1">
    <location>
        <begin position="1"/>
        <end position="10"/>
    </location>
</feature>
<dbReference type="Proteomes" id="UP000037069">
    <property type="component" value="Unassembled WGS sequence"/>
</dbReference>
<comment type="caution">
    <text evidence="2">The sequence shown here is derived from an EMBL/GenBank/DDBJ whole genome shotgun (WGS) entry which is preliminary data.</text>
</comment>
<dbReference type="OrthoDB" id="6235964at2759"/>
<feature type="compositionally biased region" description="Low complexity" evidence="1">
    <location>
        <begin position="13"/>
        <end position="32"/>
    </location>
</feature>
<protein>
    <submittedName>
        <fullName evidence="2">Uncharacterized protein</fullName>
    </submittedName>
</protein>